<dbReference type="SUPFAM" id="SSF56235">
    <property type="entry name" value="N-terminal nucleophile aminohydrolases (Ntn hydrolases)"/>
    <property type="match status" value="1"/>
</dbReference>
<reference evidence="12 13" key="1">
    <citation type="submission" date="2016-11" db="EMBL/GenBank/DDBJ databases">
        <authorList>
            <person name="Jaros S."/>
            <person name="Januszkiewicz K."/>
            <person name="Wedrychowicz H."/>
        </authorList>
    </citation>
    <scope>NUCLEOTIDE SEQUENCE [LARGE SCALE GENOMIC DNA]</scope>
    <source>
        <strain evidence="12 13">DSM 25661</strain>
    </source>
</reference>
<dbReference type="PANTHER" id="PTHR43284:SF1">
    <property type="entry name" value="ASPARAGINE SYNTHETASE"/>
    <property type="match status" value="1"/>
</dbReference>
<evidence type="ECO:0000256" key="4">
    <source>
        <dbReference type="ARBA" id="ARBA00022741"/>
    </source>
</evidence>
<evidence type="ECO:0000256" key="10">
    <source>
        <dbReference type="PIRSR" id="PIRSR001589-3"/>
    </source>
</evidence>
<dbReference type="InterPro" id="IPR033738">
    <property type="entry name" value="AsnB_N"/>
</dbReference>
<dbReference type="Pfam" id="PF00733">
    <property type="entry name" value="Asn_synthase"/>
    <property type="match status" value="1"/>
</dbReference>
<sequence>MCGIFGFISKQSSQAELKQTTSCLTQRGPDASGYYYSSPVGLGHRRLSIIDLESGAQPMHSADGQQVLVFNGEIYNFLKIKQELQDLNFEFTTTSDTEVILKAYQAWGFEGCLEKLEGMFAFALWDYNIKKLLIARDRYGEKPLYYIKNEKGVYFASELKALKPFADIKAISKKGLNLFFSLSYIPAPFTIYESVSKLGAGEYMVVDLEERVSINNYYNLKAVVKSGRSKQNSDYEQAKAQLRQLLFESIEKRMISDVPLGSFLSGGIDSSIVSAIMAKVSKTPIKTFSIGFKEKAYDESERAALVAKHIGAEHTLHVLGHEDLLAVVDDTLNYFDEPFGDSSAIPSMMVAKKAKEKVTVVLTGDCADELFGGYEKYLGKHYADKYKTYPKVMQNMLKWGVNKIPHTNATNHTLRKIKKVIQSAEVSPEERYLKLASLGFSPTYKKQLLTKELNAEISDDILSHFKNLGEQDELLQTFYSDVKLVLEGDMLTKVDRACMINSLEARVPFLDSKIVNFSFQLPHEFKIKGINKKRILKETFADLLPEETMSFSKKGFGIPIRLWFQNELKSELLELLEDSFIEEQNLFNKNYIHQLIQEHMSNKENHSSKLWQLFTFQKWYKSNFNA</sequence>
<name>A0A1M4V613_9FLAO</name>
<dbReference type="PROSITE" id="PS51278">
    <property type="entry name" value="GATASE_TYPE_2"/>
    <property type="match status" value="1"/>
</dbReference>
<dbReference type="NCBIfam" id="TIGR01536">
    <property type="entry name" value="asn_synth_AEB"/>
    <property type="match status" value="1"/>
</dbReference>
<dbReference type="Gene3D" id="3.40.50.620">
    <property type="entry name" value="HUPs"/>
    <property type="match status" value="1"/>
</dbReference>
<feature type="binding site" evidence="9">
    <location>
        <position position="96"/>
    </location>
    <ligand>
        <name>L-glutamine</name>
        <dbReference type="ChEBI" id="CHEBI:58359"/>
    </ligand>
</feature>
<dbReference type="InterPro" id="IPR001962">
    <property type="entry name" value="Asn_synthase"/>
</dbReference>
<evidence type="ECO:0000256" key="6">
    <source>
        <dbReference type="ARBA" id="ARBA00022962"/>
    </source>
</evidence>
<dbReference type="InterPro" id="IPR029055">
    <property type="entry name" value="Ntn_hydrolases_N"/>
</dbReference>
<dbReference type="EMBL" id="FQTW01000003">
    <property type="protein sequence ID" value="SHE64414.1"/>
    <property type="molecule type" value="Genomic_DNA"/>
</dbReference>
<keyword evidence="5 9" id="KW-0067">ATP-binding</keyword>
<dbReference type="EC" id="6.3.5.4" evidence="3"/>
<feature type="active site" description="For GATase activity" evidence="8">
    <location>
        <position position="2"/>
    </location>
</feature>
<proteinExistence type="inferred from homology"/>
<evidence type="ECO:0000256" key="7">
    <source>
        <dbReference type="ARBA" id="ARBA00048741"/>
    </source>
</evidence>
<evidence type="ECO:0000256" key="3">
    <source>
        <dbReference type="ARBA" id="ARBA00012737"/>
    </source>
</evidence>
<dbReference type="RefSeq" id="WP_073192706.1">
    <property type="nucleotide sequence ID" value="NZ_FQTW01000003.1"/>
</dbReference>
<dbReference type="Proteomes" id="UP000184462">
    <property type="component" value="Unassembled WGS sequence"/>
</dbReference>
<evidence type="ECO:0000256" key="9">
    <source>
        <dbReference type="PIRSR" id="PIRSR001589-2"/>
    </source>
</evidence>
<dbReference type="SUPFAM" id="SSF52402">
    <property type="entry name" value="Adenine nucleotide alpha hydrolases-like"/>
    <property type="match status" value="1"/>
</dbReference>
<keyword evidence="4 9" id="KW-0547">Nucleotide-binding</keyword>
<dbReference type="STRING" id="1155689.SAMN05444278_103264"/>
<dbReference type="OrthoDB" id="9763290at2"/>
<keyword evidence="6 8" id="KW-0315">Glutamine amidotransferase</keyword>
<dbReference type="InterPro" id="IPR006426">
    <property type="entry name" value="Asn_synth_AEB"/>
</dbReference>
<dbReference type="Pfam" id="PF13537">
    <property type="entry name" value="GATase_7"/>
    <property type="match status" value="1"/>
</dbReference>
<feature type="binding site" evidence="9">
    <location>
        <position position="290"/>
    </location>
    <ligand>
        <name>ATP</name>
        <dbReference type="ChEBI" id="CHEBI:30616"/>
    </ligand>
</feature>
<evidence type="ECO:0000256" key="1">
    <source>
        <dbReference type="ARBA" id="ARBA00005187"/>
    </source>
</evidence>
<evidence type="ECO:0000256" key="8">
    <source>
        <dbReference type="PIRSR" id="PIRSR001589-1"/>
    </source>
</evidence>
<keyword evidence="13" id="KW-1185">Reference proteome</keyword>
<dbReference type="CDD" id="cd00712">
    <property type="entry name" value="AsnB"/>
    <property type="match status" value="1"/>
</dbReference>
<dbReference type="GO" id="GO:0005524">
    <property type="term" value="F:ATP binding"/>
    <property type="evidence" value="ECO:0007669"/>
    <property type="project" value="UniProtKB-KW"/>
</dbReference>
<evidence type="ECO:0000313" key="12">
    <source>
        <dbReference type="EMBL" id="SHE64414.1"/>
    </source>
</evidence>
<protein>
    <recommendedName>
        <fullName evidence="3">asparagine synthase (glutamine-hydrolyzing)</fullName>
        <ecNumber evidence="3">6.3.5.4</ecNumber>
    </recommendedName>
</protein>
<evidence type="ECO:0000256" key="2">
    <source>
        <dbReference type="ARBA" id="ARBA00005752"/>
    </source>
</evidence>
<keyword evidence="8" id="KW-0061">Asparagine biosynthesis</keyword>
<dbReference type="InterPro" id="IPR014729">
    <property type="entry name" value="Rossmann-like_a/b/a_fold"/>
</dbReference>
<dbReference type="GO" id="GO:0005829">
    <property type="term" value="C:cytosol"/>
    <property type="evidence" value="ECO:0007669"/>
    <property type="project" value="TreeGrafter"/>
</dbReference>
<dbReference type="InterPro" id="IPR017932">
    <property type="entry name" value="GATase_2_dom"/>
</dbReference>
<evidence type="ECO:0000256" key="5">
    <source>
        <dbReference type="ARBA" id="ARBA00022840"/>
    </source>
</evidence>
<gene>
    <name evidence="12" type="ORF">SAMN05444278_103264</name>
</gene>
<comment type="catalytic activity">
    <reaction evidence="7">
        <text>L-aspartate + L-glutamine + ATP + H2O = L-asparagine + L-glutamate + AMP + diphosphate + H(+)</text>
        <dbReference type="Rhea" id="RHEA:12228"/>
        <dbReference type="ChEBI" id="CHEBI:15377"/>
        <dbReference type="ChEBI" id="CHEBI:15378"/>
        <dbReference type="ChEBI" id="CHEBI:29985"/>
        <dbReference type="ChEBI" id="CHEBI:29991"/>
        <dbReference type="ChEBI" id="CHEBI:30616"/>
        <dbReference type="ChEBI" id="CHEBI:33019"/>
        <dbReference type="ChEBI" id="CHEBI:58048"/>
        <dbReference type="ChEBI" id="CHEBI:58359"/>
        <dbReference type="ChEBI" id="CHEBI:456215"/>
        <dbReference type="EC" id="6.3.5.4"/>
    </reaction>
</comment>
<feature type="domain" description="Glutamine amidotransferase type-2" evidence="11">
    <location>
        <begin position="2"/>
        <end position="209"/>
    </location>
</feature>
<comment type="similarity">
    <text evidence="2">Belongs to the asparagine synthetase family.</text>
</comment>
<accession>A0A1M4V613</accession>
<dbReference type="InterPro" id="IPR051786">
    <property type="entry name" value="ASN_synthetase/amidase"/>
</dbReference>
<evidence type="ECO:0000259" key="11">
    <source>
        <dbReference type="PROSITE" id="PS51278"/>
    </source>
</evidence>
<comment type="pathway">
    <text evidence="1">Amino-acid biosynthesis; L-asparagine biosynthesis; L-asparagine from L-aspartate (L-Gln route): step 1/1.</text>
</comment>
<evidence type="ECO:0000313" key="13">
    <source>
        <dbReference type="Proteomes" id="UP000184462"/>
    </source>
</evidence>
<dbReference type="AlphaFoldDB" id="A0A1M4V613"/>
<dbReference type="PIRSF" id="PIRSF001589">
    <property type="entry name" value="Asn_synthetase_glu-h"/>
    <property type="match status" value="1"/>
</dbReference>
<feature type="site" description="Important for beta-aspartyl-AMP intermediate formation" evidence="10">
    <location>
        <position position="365"/>
    </location>
</feature>
<keyword evidence="8" id="KW-0028">Amino-acid biosynthesis</keyword>
<dbReference type="PANTHER" id="PTHR43284">
    <property type="entry name" value="ASPARAGINE SYNTHETASE (GLUTAMINE-HYDROLYZING)"/>
    <property type="match status" value="1"/>
</dbReference>
<organism evidence="12 13">
    <name type="scientific">Psychroflexus salarius</name>
    <dbReference type="NCBI Taxonomy" id="1155689"/>
    <lineage>
        <taxon>Bacteria</taxon>
        <taxon>Pseudomonadati</taxon>
        <taxon>Bacteroidota</taxon>
        <taxon>Flavobacteriia</taxon>
        <taxon>Flavobacteriales</taxon>
        <taxon>Flavobacteriaceae</taxon>
        <taxon>Psychroflexus</taxon>
    </lineage>
</organism>
<dbReference type="GO" id="GO:0004066">
    <property type="term" value="F:asparagine synthase (glutamine-hydrolyzing) activity"/>
    <property type="evidence" value="ECO:0007669"/>
    <property type="project" value="UniProtKB-EC"/>
</dbReference>
<dbReference type="Gene3D" id="3.60.20.10">
    <property type="entry name" value="Glutamine Phosphoribosylpyrophosphate, subunit 1, domain 1"/>
    <property type="match status" value="1"/>
</dbReference>
<dbReference type="CDD" id="cd01991">
    <property type="entry name" value="Asn_synthase_B_C"/>
    <property type="match status" value="1"/>
</dbReference>
<dbReference type="GO" id="GO:0006529">
    <property type="term" value="P:asparagine biosynthetic process"/>
    <property type="evidence" value="ECO:0007669"/>
    <property type="project" value="UniProtKB-KW"/>
</dbReference>